<gene>
    <name evidence="1" type="ORF">NP493_1324g01065</name>
</gene>
<accession>A0AAD9K8I3</accession>
<dbReference type="EMBL" id="JAODUO010001323">
    <property type="protein sequence ID" value="KAK2166385.1"/>
    <property type="molecule type" value="Genomic_DNA"/>
</dbReference>
<organism evidence="1 2">
    <name type="scientific">Ridgeia piscesae</name>
    <name type="common">Tubeworm</name>
    <dbReference type="NCBI Taxonomy" id="27915"/>
    <lineage>
        <taxon>Eukaryota</taxon>
        <taxon>Metazoa</taxon>
        <taxon>Spiralia</taxon>
        <taxon>Lophotrochozoa</taxon>
        <taxon>Annelida</taxon>
        <taxon>Polychaeta</taxon>
        <taxon>Sedentaria</taxon>
        <taxon>Canalipalpata</taxon>
        <taxon>Sabellida</taxon>
        <taxon>Siboglinidae</taxon>
        <taxon>Ridgeia</taxon>
    </lineage>
</organism>
<reference evidence="1" key="1">
    <citation type="journal article" date="2023" name="Mol. Biol. Evol.">
        <title>Third-Generation Sequencing Reveals the Adaptive Role of the Epigenome in Three Deep-Sea Polychaetes.</title>
        <authorList>
            <person name="Perez M."/>
            <person name="Aroh O."/>
            <person name="Sun Y."/>
            <person name="Lan Y."/>
            <person name="Juniper S.K."/>
            <person name="Young C.R."/>
            <person name="Angers B."/>
            <person name="Qian P.Y."/>
        </authorList>
    </citation>
    <scope>NUCLEOTIDE SEQUENCE</scope>
    <source>
        <strain evidence="1">R07B-5</strain>
    </source>
</reference>
<proteinExistence type="predicted"/>
<evidence type="ECO:0000313" key="1">
    <source>
        <dbReference type="EMBL" id="KAK2166385.1"/>
    </source>
</evidence>
<evidence type="ECO:0000313" key="2">
    <source>
        <dbReference type="Proteomes" id="UP001209878"/>
    </source>
</evidence>
<comment type="caution">
    <text evidence="1">The sequence shown here is derived from an EMBL/GenBank/DDBJ whole genome shotgun (WGS) entry which is preliminary data.</text>
</comment>
<protein>
    <submittedName>
        <fullName evidence="1">Uncharacterized protein</fullName>
    </submittedName>
</protein>
<sequence length="34" mass="4047">MLFKVFHDAAMKYVFNKFGSVRSYILIISYISKE</sequence>
<dbReference type="Proteomes" id="UP001209878">
    <property type="component" value="Unassembled WGS sequence"/>
</dbReference>
<name>A0AAD9K8I3_RIDPI</name>
<keyword evidence="2" id="KW-1185">Reference proteome</keyword>
<dbReference type="AlphaFoldDB" id="A0AAD9K8I3"/>